<reference evidence="2 3" key="1">
    <citation type="submission" date="2020-02" db="EMBL/GenBank/DDBJ databases">
        <authorList>
            <person name="Ma Q."/>
            <person name="Huang Y."/>
            <person name="Song X."/>
            <person name="Pei D."/>
        </authorList>
    </citation>
    <scope>NUCLEOTIDE SEQUENCE [LARGE SCALE GENOMIC DNA]</scope>
    <source>
        <strain evidence="2">Sxm20200214</strain>
        <tissue evidence="2">Leaf</tissue>
    </source>
</reference>
<evidence type="ECO:0000313" key="3">
    <source>
        <dbReference type="Proteomes" id="UP000886595"/>
    </source>
</evidence>
<feature type="compositionally biased region" description="Acidic residues" evidence="1">
    <location>
        <begin position="60"/>
        <end position="76"/>
    </location>
</feature>
<dbReference type="Proteomes" id="UP000886595">
    <property type="component" value="Unassembled WGS sequence"/>
</dbReference>
<evidence type="ECO:0000256" key="1">
    <source>
        <dbReference type="SAM" id="MobiDB-lite"/>
    </source>
</evidence>
<protein>
    <submittedName>
        <fullName evidence="2">Uncharacterized protein</fullName>
    </submittedName>
</protein>
<name>A0A8X7UHK6_BRACI</name>
<sequence length="90" mass="9836">MGNEKNKKSRQGNLGGASSVAKRKGGVVTDEADVCKKKKSKTYDMEEEGEISKDDCGFVGDDEADEAPDNEDTPDDEQQHQLRSLLQTTT</sequence>
<keyword evidence="3" id="KW-1185">Reference proteome</keyword>
<proteinExistence type="predicted"/>
<organism evidence="2 3">
    <name type="scientific">Brassica carinata</name>
    <name type="common">Ethiopian mustard</name>
    <name type="synonym">Abyssinian cabbage</name>
    <dbReference type="NCBI Taxonomy" id="52824"/>
    <lineage>
        <taxon>Eukaryota</taxon>
        <taxon>Viridiplantae</taxon>
        <taxon>Streptophyta</taxon>
        <taxon>Embryophyta</taxon>
        <taxon>Tracheophyta</taxon>
        <taxon>Spermatophyta</taxon>
        <taxon>Magnoliopsida</taxon>
        <taxon>eudicotyledons</taxon>
        <taxon>Gunneridae</taxon>
        <taxon>Pentapetalae</taxon>
        <taxon>rosids</taxon>
        <taxon>malvids</taxon>
        <taxon>Brassicales</taxon>
        <taxon>Brassicaceae</taxon>
        <taxon>Brassiceae</taxon>
        <taxon>Brassica</taxon>
    </lineage>
</organism>
<feature type="region of interest" description="Disordered" evidence="1">
    <location>
        <begin position="1"/>
        <end position="90"/>
    </location>
</feature>
<dbReference type="EMBL" id="JAAMPC010000012">
    <property type="protein sequence ID" value="KAG2277876.1"/>
    <property type="molecule type" value="Genomic_DNA"/>
</dbReference>
<accession>A0A8X7UHK6</accession>
<feature type="compositionally biased region" description="Polar residues" evidence="1">
    <location>
        <begin position="81"/>
        <end position="90"/>
    </location>
</feature>
<evidence type="ECO:0000313" key="2">
    <source>
        <dbReference type="EMBL" id="KAG2277876.1"/>
    </source>
</evidence>
<dbReference type="OrthoDB" id="10494513at2759"/>
<gene>
    <name evidence="2" type="ORF">Bca52824_060431</name>
</gene>
<dbReference type="AlphaFoldDB" id="A0A8X7UHK6"/>
<comment type="caution">
    <text evidence="2">The sequence shown here is derived from an EMBL/GenBank/DDBJ whole genome shotgun (WGS) entry which is preliminary data.</text>
</comment>